<dbReference type="SUPFAM" id="SSF51294">
    <property type="entry name" value="Hedgehog/intein (Hint) domain"/>
    <property type="match status" value="1"/>
</dbReference>
<reference evidence="2 3" key="1">
    <citation type="submission" date="2017-05" db="EMBL/GenBank/DDBJ databases">
        <authorList>
            <person name="Varghese N."/>
            <person name="Submissions S."/>
        </authorList>
    </citation>
    <scope>NUCLEOTIDE SEQUENCE [LARGE SCALE GENOMIC DNA]</scope>
    <source>
        <strain evidence="2 3">DSM 29734</strain>
    </source>
</reference>
<dbReference type="EMBL" id="FXTY01000007">
    <property type="protein sequence ID" value="SMP30659.1"/>
    <property type="molecule type" value="Genomic_DNA"/>
</dbReference>
<organism evidence="2 3">
    <name type="scientific">Shimia sagamensis</name>
    <dbReference type="NCBI Taxonomy" id="1566352"/>
    <lineage>
        <taxon>Bacteria</taxon>
        <taxon>Pseudomonadati</taxon>
        <taxon>Pseudomonadota</taxon>
        <taxon>Alphaproteobacteria</taxon>
        <taxon>Rhodobacterales</taxon>
        <taxon>Roseobacteraceae</taxon>
    </lineage>
</organism>
<dbReference type="InterPro" id="IPR028992">
    <property type="entry name" value="Hedgehog/Intein_dom"/>
</dbReference>
<evidence type="ECO:0000313" key="2">
    <source>
        <dbReference type="EMBL" id="SMP30659.1"/>
    </source>
</evidence>
<evidence type="ECO:0000259" key="1">
    <source>
        <dbReference type="Pfam" id="PF13403"/>
    </source>
</evidence>
<dbReference type="InterPro" id="IPR036844">
    <property type="entry name" value="Hint_dom_sf"/>
</dbReference>
<accession>A0ABY1PCV7</accession>
<gene>
    <name evidence="2" type="ORF">SAMN06265373_107109</name>
</gene>
<protein>
    <submittedName>
        <fullName evidence="2">Hint domain-containing protein</fullName>
    </submittedName>
</protein>
<dbReference type="Pfam" id="PF13403">
    <property type="entry name" value="Hint_2"/>
    <property type="match status" value="1"/>
</dbReference>
<proteinExistence type="predicted"/>
<dbReference type="Proteomes" id="UP001157961">
    <property type="component" value="Unassembled WGS sequence"/>
</dbReference>
<comment type="caution">
    <text evidence="2">The sequence shown here is derived from an EMBL/GenBank/DDBJ whole genome shotgun (WGS) entry which is preliminary data.</text>
</comment>
<name>A0ABY1PCV7_9RHOB</name>
<evidence type="ECO:0000313" key="3">
    <source>
        <dbReference type="Proteomes" id="UP001157961"/>
    </source>
</evidence>
<sequence>MSGTRVVTPGGWATVDSLHVGDEVLTFDAGFQRITALVSDPIFSHDHMAPRKLWPLFVPVGALENRRDLLVQPGEGVLVESPQVRDKWGDPFSVIPGAALDVIDGTYRVEPATPLKAILPVFAEDQMVFVNGGALLFSQCIWGVRAGVRPRFGAAANYNMVPVERAMTMLETGAIRNVTVKPEMMLAAA</sequence>
<feature type="domain" description="Hedgehog/Intein (Hint)" evidence="1">
    <location>
        <begin position="2"/>
        <end position="132"/>
    </location>
</feature>
<keyword evidence="3" id="KW-1185">Reference proteome</keyword>